<organism evidence="1">
    <name type="scientific">hydrothermal vent metagenome</name>
    <dbReference type="NCBI Taxonomy" id="652676"/>
    <lineage>
        <taxon>unclassified sequences</taxon>
        <taxon>metagenomes</taxon>
        <taxon>ecological metagenomes</taxon>
    </lineage>
</organism>
<sequence length="255" mass="29071">MSLSSHICAFLLCLVTPSIFASPNFLLPPDHQSTYSVTAYGAPVGKMHNRLLSQDDTIHYTSEASATGLATLLVSGSATETSVLTWPDRNSTTFPELQSYRFNYGKKQKKNQTIKFSRDEKGLYKIDGTYKNKTYSLTSEKKVWDRHMIPLLMSSDLQLDNDKSTGELYISDKGSLQTYTYTLKKTENIKFQGQNLAVLKFMITKLNSKRMSYVWLSKTHYYLPLKVEQYKSDELQGGMLLETIEFTKSKDLKND</sequence>
<gene>
    <name evidence="1" type="ORF">MNBD_GAMMA09-3033</name>
</gene>
<protein>
    <recommendedName>
        <fullName evidence="2">DUF3108 domain-containing protein</fullName>
    </recommendedName>
</protein>
<reference evidence="1" key="1">
    <citation type="submission" date="2018-06" db="EMBL/GenBank/DDBJ databases">
        <authorList>
            <person name="Zhirakovskaya E."/>
        </authorList>
    </citation>
    <scope>NUCLEOTIDE SEQUENCE</scope>
</reference>
<proteinExistence type="predicted"/>
<dbReference type="EMBL" id="UOFI01000093">
    <property type="protein sequence ID" value="VAW67167.1"/>
    <property type="molecule type" value="Genomic_DNA"/>
</dbReference>
<accession>A0A3B0XV56</accession>
<evidence type="ECO:0000313" key="1">
    <source>
        <dbReference type="EMBL" id="VAW67167.1"/>
    </source>
</evidence>
<dbReference type="AlphaFoldDB" id="A0A3B0XV56"/>
<name>A0A3B0XV56_9ZZZZ</name>
<evidence type="ECO:0008006" key="2">
    <source>
        <dbReference type="Google" id="ProtNLM"/>
    </source>
</evidence>